<protein>
    <submittedName>
        <fullName evidence="1">MED6-domain-containing protein</fullName>
    </submittedName>
</protein>
<keyword evidence="2" id="KW-1185">Reference proteome</keyword>
<dbReference type="Proteomes" id="UP001497700">
    <property type="component" value="Unassembled WGS sequence"/>
</dbReference>
<evidence type="ECO:0000313" key="2">
    <source>
        <dbReference type="Proteomes" id="UP001497700"/>
    </source>
</evidence>
<proteinExistence type="predicted"/>
<accession>A0ACB9YW75</accession>
<sequence length="309" mass="33948">MTSNEPPLDEIQWRHPLAVQAMGGIHSNTVLFYFAESPFFDRTSNNAVLYNQAMFNPNMNMLVSTREAFEGRLKEMSGLEYVVAQEPAEMGPGMGTGVWVIHKQTRRKREPEDEITVHATYYVVGENIYMAPTLADILSFRLVTITSALNKSFAAAGKANTWSPALGHMYRAAPSTSNTKTQALESKGTTPMPESQGNKAALEPKKTNQPLNSRLAEHSFMIHMQYGGDYMDENPITGHPGKFHLSSTGRKDKLQTLALPNLNTTFKSPTTAEPDKKDGKGDKTPKTPTGGLSRPKRKKSKAGATPTSS</sequence>
<gene>
    <name evidence="1" type="ORF">F4820DRAFT_459669</name>
</gene>
<name>A0ACB9YW75_9PEZI</name>
<comment type="caution">
    <text evidence="1">The sequence shown here is derived from an EMBL/GenBank/DDBJ whole genome shotgun (WGS) entry which is preliminary data.</text>
</comment>
<reference evidence="1 2" key="1">
    <citation type="journal article" date="2022" name="New Phytol.">
        <title>Ecological generalism drives hyperdiversity of secondary metabolite gene clusters in xylarialean endophytes.</title>
        <authorList>
            <person name="Franco M.E.E."/>
            <person name="Wisecaver J.H."/>
            <person name="Arnold A.E."/>
            <person name="Ju Y.M."/>
            <person name="Slot J.C."/>
            <person name="Ahrendt S."/>
            <person name="Moore L.P."/>
            <person name="Eastman K.E."/>
            <person name="Scott K."/>
            <person name="Konkel Z."/>
            <person name="Mondo S.J."/>
            <person name="Kuo A."/>
            <person name="Hayes R.D."/>
            <person name="Haridas S."/>
            <person name="Andreopoulos B."/>
            <person name="Riley R."/>
            <person name="LaButti K."/>
            <person name="Pangilinan J."/>
            <person name="Lipzen A."/>
            <person name="Amirebrahimi M."/>
            <person name="Yan J."/>
            <person name="Adam C."/>
            <person name="Keymanesh K."/>
            <person name="Ng V."/>
            <person name="Louie K."/>
            <person name="Northen T."/>
            <person name="Drula E."/>
            <person name="Henrissat B."/>
            <person name="Hsieh H.M."/>
            <person name="Youens-Clark K."/>
            <person name="Lutzoni F."/>
            <person name="Miadlikowska J."/>
            <person name="Eastwood D.C."/>
            <person name="Hamelin R.C."/>
            <person name="Grigoriev I.V."/>
            <person name="U'Ren J.M."/>
        </authorList>
    </citation>
    <scope>NUCLEOTIDE SEQUENCE [LARGE SCALE GENOMIC DNA]</scope>
    <source>
        <strain evidence="1 2">CBS 119005</strain>
    </source>
</reference>
<dbReference type="EMBL" id="MU393508">
    <property type="protein sequence ID" value="KAI4863249.1"/>
    <property type="molecule type" value="Genomic_DNA"/>
</dbReference>
<evidence type="ECO:0000313" key="1">
    <source>
        <dbReference type="EMBL" id="KAI4863249.1"/>
    </source>
</evidence>
<organism evidence="1 2">
    <name type="scientific">Hypoxylon rubiginosum</name>
    <dbReference type="NCBI Taxonomy" id="110542"/>
    <lineage>
        <taxon>Eukaryota</taxon>
        <taxon>Fungi</taxon>
        <taxon>Dikarya</taxon>
        <taxon>Ascomycota</taxon>
        <taxon>Pezizomycotina</taxon>
        <taxon>Sordariomycetes</taxon>
        <taxon>Xylariomycetidae</taxon>
        <taxon>Xylariales</taxon>
        <taxon>Hypoxylaceae</taxon>
        <taxon>Hypoxylon</taxon>
    </lineage>
</organism>